<dbReference type="EMBL" id="VSSQ01003935">
    <property type="protein sequence ID" value="MPM23004.1"/>
    <property type="molecule type" value="Genomic_DNA"/>
</dbReference>
<evidence type="ECO:0000256" key="2">
    <source>
        <dbReference type="SAM" id="Phobius"/>
    </source>
</evidence>
<keyword evidence="2" id="KW-0812">Transmembrane</keyword>
<dbReference type="Gene3D" id="3.40.50.300">
    <property type="entry name" value="P-loop containing nucleotide triphosphate hydrolases"/>
    <property type="match status" value="1"/>
</dbReference>
<comment type="caution">
    <text evidence="3">The sequence shown here is derived from an EMBL/GenBank/DDBJ whole genome shotgun (WGS) entry which is preliminary data.</text>
</comment>
<organism evidence="3">
    <name type="scientific">bioreactor metagenome</name>
    <dbReference type="NCBI Taxonomy" id="1076179"/>
    <lineage>
        <taxon>unclassified sequences</taxon>
        <taxon>metagenomes</taxon>
        <taxon>ecological metagenomes</taxon>
    </lineage>
</organism>
<feature type="coiled-coil region" evidence="1">
    <location>
        <begin position="493"/>
        <end position="520"/>
    </location>
</feature>
<dbReference type="SUPFAM" id="SSF52540">
    <property type="entry name" value="P-loop containing nucleoside triphosphate hydrolases"/>
    <property type="match status" value="1"/>
</dbReference>
<proteinExistence type="predicted"/>
<evidence type="ECO:0008006" key="4">
    <source>
        <dbReference type="Google" id="ProtNLM"/>
    </source>
</evidence>
<feature type="transmembrane region" description="Helical" evidence="2">
    <location>
        <begin position="273"/>
        <end position="292"/>
    </location>
</feature>
<evidence type="ECO:0000313" key="3">
    <source>
        <dbReference type="EMBL" id="MPM23004.1"/>
    </source>
</evidence>
<keyword evidence="2" id="KW-0472">Membrane</keyword>
<accession>A0A644YA60</accession>
<dbReference type="AlphaFoldDB" id="A0A644YA60"/>
<protein>
    <recommendedName>
        <fullName evidence="4">Rad50/SbcC-type AAA domain-containing protein</fullName>
    </recommendedName>
</protein>
<keyword evidence="1" id="KW-0175">Coiled coil</keyword>
<dbReference type="PANTHER" id="PTHR41259:SF1">
    <property type="entry name" value="DOUBLE-STRAND BREAK REPAIR RAD50 ATPASE, PUTATIVE-RELATED"/>
    <property type="match status" value="1"/>
</dbReference>
<gene>
    <name evidence="3" type="ORF">SDC9_69466</name>
</gene>
<evidence type="ECO:0000256" key="1">
    <source>
        <dbReference type="SAM" id="Coils"/>
    </source>
</evidence>
<reference evidence="3" key="1">
    <citation type="submission" date="2019-08" db="EMBL/GenBank/DDBJ databases">
        <authorList>
            <person name="Kucharzyk K."/>
            <person name="Murdoch R.W."/>
            <person name="Higgins S."/>
            <person name="Loffler F."/>
        </authorList>
    </citation>
    <scope>NUCLEOTIDE SEQUENCE</scope>
</reference>
<name>A0A644YA60_9ZZZZ</name>
<feature type="transmembrane region" description="Helical" evidence="2">
    <location>
        <begin position="298"/>
        <end position="320"/>
    </location>
</feature>
<dbReference type="PANTHER" id="PTHR41259">
    <property type="entry name" value="DOUBLE-STRAND BREAK REPAIR RAD50 ATPASE, PUTATIVE-RELATED"/>
    <property type="match status" value="1"/>
</dbReference>
<feature type="coiled-coil region" evidence="1">
    <location>
        <begin position="111"/>
        <end position="191"/>
    </location>
</feature>
<keyword evidence="2" id="KW-1133">Transmembrane helix</keyword>
<sequence length="672" mass="72545">MGEDELTLLRETKRQTAPLGDFKAVRGGTMDEYPGLTGQNCGEALLGVSREVYERSAFIRQAGLPVTQDAGLEKRIAALITTGEEDTSYSEAADALNKQLNRRRHNKTGRLPALELELAEAVRQLEALTGSEAQLTEARRELFRLTEQGAELSRLLKLHDLWDAAKERRLLSEAESAAADAERTAASLRRGAEDTRLPENETIGRLRGAIVNLETVRKSVNAAMVEKDAAMKASVRAETAVSESPFAGKSLEDSKKEAATIPTARAPLTPAKVILAIVALLCLVLAVFLLGWKDSHGFAIQGLVPGTLFALSAGSIPLLWKLHLHDTAQARNSLLLKRFHTADLAEIAALADTYAALCQNRDEAQNAVVKATATYDALYASLTSNEQGILLEVRRFAPAAFDIPAADAALRECAVRRRELSAAESAAEAARLRYETMCRQLPNRNPSAEEPSAPPSQSREALNTELLSVKAALSAAQSAADRLIGQIAALGGREALEAQMEQLRLQIDVLEGEYQAIALAMETLDGANAALQNRFSPLLGRRTAEIFSSLTDGAYSGVVLDRSFHLSAEPTGDTVWRDAGLLSAGAGDQLYLAARLAICELVLPDKDPPPLVLDDALANFDDIRCTSALRLLKEEGNKRQLLLFTCHSREAAFFADDPEVSVQRLTNGPSGV</sequence>
<dbReference type="InterPro" id="IPR027417">
    <property type="entry name" value="P-loop_NTPase"/>
</dbReference>